<dbReference type="RefSeq" id="WP_007003382.1">
    <property type="nucleotide sequence ID" value="NZ_GG770777.1"/>
</dbReference>
<protein>
    <submittedName>
        <fullName evidence="1">Uncharacterized protein</fullName>
    </submittedName>
</protein>
<comment type="caution">
    <text evidence="1">The sequence shown here is derived from an EMBL/GenBank/DDBJ whole genome shotgun (WGS) entry which is preliminary data.</text>
</comment>
<keyword evidence="2" id="KW-1185">Reference proteome</keyword>
<gene>
    <name evidence="1" type="ORF">HMPREF0731_4352</name>
</gene>
<evidence type="ECO:0000313" key="2">
    <source>
        <dbReference type="Proteomes" id="UP000005324"/>
    </source>
</evidence>
<evidence type="ECO:0000313" key="1">
    <source>
        <dbReference type="EMBL" id="EFH09432.1"/>
    </source>
</evidence>
<name>D5RTE0_9PROT</name>
<proteinExistence type="predicted"/>
<dbReference type="Proteomes" id="UP000005324">
    <property type="component" value="Unassembled WGS sequence"/>
</dbReference>
<dbReference type="OrthoDB" id="5588669at2"/>
<dbReference type="AlphaFoldDB" id="D5RTE0"/>
<accession>D5RTE0</accession>
<sequence length="91" mass="9820">MWTEPIYLRFADLADWDAARSDAPPGAAISVVGPIFERGEQVGTDESGEPVFAGRALPGWHVNLRLPAGAELPQAWTAAVITPKAPRRVWA</sequence>
<dbReference type="EMBL" id="ADVL01000790">
    <property type="protein sequence ID" value="EFH09432.1"/>
    <property type="molecule type" value="Genomic_DNA"/>
</dbReference>
<dbReference type="HOGENOM" id="CLU_2425029_0_0_5"/>
<organism evidence="1 2">
    <name type="scientific">Pseudoroseomonas cervicalis ATCC 49957</name>
    <dbReference type="NCBI Taxonomy" id="525371"/>
    <lineage>
        <taxon>Bacteria</taxon>
        <taxon>Pseudomonadati</taxon>
        <taxon>Pseudomonadota</taxon>
        <taxon>Alphaproteobacteria</taxon>
        <taxon>Acetobacterales</taxon>
        <taxon>Roseomonadaceae</taxon>
        <taxon>Roseomonas</taxon>
    </lineage>
</organism>
<reference evidence="1 2" key="1">
    <citation type="submission" date="2010-04" db="EMBL/GenBank/DDBJ databases">
        <authorList>
            <person name="Qin X."/>
            <person name="Bachman B."/>
            <person name="Battles P."/>
            <person name="Bell A."/>
            <person name="Bess C."/>
            <person name="Bickham C."/>
            <person name="Chaboub L."/>
            <person name="Chen D."/>
            <person name="Coyle M."/>
            <person name="Deiros D.R."/>
            <person name="Dinh H."/>
            <person name="Forbes L."/>
            <person name="Fowler G."/>
            <person name="Francisco L."/>
            <person name="Fu Q."/>
            <person name="Gubbala S."/>
            <person name="Hale W."/>
            <person name="Han Y."/>
            <person name="Hemphill L."/>
            <person name="Highlander S.K."/>
            <person name="Hirani K."/>
            <person name="Hogues M."/>
            <person name="Jackson L."/>
            <person name="Jakkamsetti A."/>
            <person name="Javaid M."/>
            <person name="Jiang H."/>
            <person name="Korchina V."/>
            <person name="Kovar C."/>
            <person name="Lara F."/>
            <person name="Lee S."/>
            <person name="Mata R."/>
            <person name="Mathew T."/>
            <person name="Moen C."/>
            <person name="Morales K."/>
            <person name="Munidasa M."/>
            <person name="Nazareth L."/>
            <person name="Ngo R."/>
            <person name="Nguyen L."/>
            <person name="Okwuonu G."/>
            <person name="Ongeri F."/>
            <person name="Patil S."/>
            <person name="Petrosino J."/>
            <person name="Pham C."/>
            <person name="Pham P."/>
            <person name="Pu L.-L."/>
            <person name="Puazo M."/>
            <person name="Raj R."/>
            <person name="Reid J."/>
            <person name="Rouhana J."/>
            <person name="Saada N."/>
            <person name="Shang Y."/>
            <person name="Simmons D."/>
            <person name="Thornton R."/>
            <person name="Warren J."/>
            <person name="Weissenberger G."/>
            <person name="Zhang J."/>
            <person name="Zhang L."/>
            <person name="Zhou C."/>
            <person name="Zhu D."/>
            <person name="Muzny D."/>
            <person name="Worley K."/>
            <person name="Gibbs R."/>
        </authorList>
    </citation>
    <scope>NUCLEOTIDE SEQUENCE [LARGE SCALE GENOMIC DNA]</scope>
    <source>
        <strain evidence="1 2">ATCC 49957</strain>
    </source>
</reference>